<reference evidence="2" key="1">
    <citation type="journal article" date="2014" name="Nucleic Acids Res.">
        <title>The evolutionary dynamics of variant antigen genes in Babesia reveal a history of genomic innovation underlying host-parasite interaction.</title>
        <authorList>
            <person name="Jackson A.P."/>
            <person name="Otto T.D."/>
            <person name="Darby A."/>
            <person name="Ramaprasad A."/>
            <person name="Xia D."/>
            <person name="Echaide I.E."/>
            <person name="Farber M."/>
            <person name="Gahlot S."/>
            <person name="Gamble J."/>
            <person name="Gupta D."/>
            <person name="Gupta Y."/>
            <person name="Jackson L."/>
            <person name="Malandrin L."/>
            <person name="Malas T.B."/>
            <person name="Moussa E."/>
            <person name="Nair M."/>
            <person name="Reid A.J."/>
            <person name="Sanders M."/>
            <person name="Sharma J."/>
            <person name="Tracey A."/>
            <person name="Quail M.A."/>
            <person name="Weir W."/>
            <person name="Wastling J.M."/>
            <person name="Hall N."/>
            <person name="Willadsen P."/>
            <person name="Lingelbach K."/>
            <person name="Shiels B."/>
            <person name="Tait A."/>
            <person name="Berriman M."/>
            <person name="Allred D.R."/>
            <person name="Pain A."/>
        </authorList>
    </citation>
    <scope>NUCLEOTIDE SEQUENCE [LARGE SCALE GENOMIC DNA]</scope>
    <source>
        <strain evidence="2">Bond</strain>
    </source>
</reference>
<name>A0A061D0D0_BABBI</name>
<dbReference type="OrthoDB" id="366484at2759"/>
<dbReference type="KEGG" id="bbig:BBBOND_0104420"/>
<evidence type="ECO:0000313" key="2">
    <source>
        <dbReference type="Proteomes" id="UP000033188"/>
    </source>
</evidence>
<dbReference type="GeneID" id="24562674"/>
<organism evidence="1 2">
    <name type="scientific">Babesia bigemina</name>
    <dbReference type="NCBI Taxonomy" id="5866"/>
    <lineage>
        <taxon>Eukaryota</taxon>
        <taxon>Sar</taxon>
        <taxon>Alveolata</taxon>
        <taxon>Apicomplexa</taxon>
        <taxon>Aconoidasida</taxon>
        <taxon>Piroplasmida</taxon>
        <taxon>Babesiidae</taxon>
        <taxon>Babesia</taxon>
    </lineage>
</organism>
<accession>A0A061D0D0</accession>
<keyword evidence="2" id="KW-1185">Reference proteome</keyword>
<dbReference type="Proteomes" id="UP000033188">
    <property type="component" value="Chromosome 1"/>
</dbReference>
<evidence type="ECO:0000313" key="1">
    <source>
        <dbReference type="EMBL" id="CDR94133.1"/>
    </source>
</evidence>
<dbReference type="AlphaFoldDB" id="A0A061D0D0"/>
<gene>
    <name evidence="1" type="ORF">BBBOND_0104420</name>
</gene>
<sequence>MVYTSLTDIPRNLKEGIDWLLAVKGADAEKNLAAMGAALYDFLVDKPVGFTEVPALENVKLISKEFLERQEFKDMWPANELLGRFNNHVKTQNIDHLKYPFPINDSDFSNVVRARRAVPEKIAEDLGRIVDGCESFLEHIVLPEQYLSAYNSEATWKKSCSEKPEDCAVVLVGIAPMLYTGLYYLRRTSNPAHLKASLSRDVKRPREHLKVVGFKELECHAGMTGSDIRNALEGLNLQIMEKIYDLAGFWAFY</sequence>
<dbReference type="RefSeq" id="XP_012766319.1">
    <property type="nucleotide sequence ID" value="XM_012910865.1"/>
</dbReference>
<protein>
    <submittedName>
        <fullName evidence="1">Uncharacterized protein</fullName>
    </submittedName>
</protein>
<proteinExistence type="predicted"/>
<dbReference type="EMBL" id="LK391707">
    <property type="protein sequence ID" value="CDR94133.1"/>
    <property type="molecule type" value="Genomic_DNA"/>
</dbReference>
<dbReference type="VEuPathDB" id="PiroplasmaDB:BBBOND_0104420"/>